<reference evidence="7" key="2">
    <citation type="submission" date="2020-11" db="EMBL/GenBank/DDBJ databases">
        <authorList>
            <person name="McCartney M.A."/>
            <person name="Auch B."/>
            <person name="Kono T."/>
            <person name="Mallez S."/>
            <person name="Becker A."/>
            <person name="Gohl D.M."/>
            <person name="Silverstein K.A.T."/>
            <person name="Koren S."/>
            <person name="Bechman K.B."/>
            <person name="Herman A."/>
            <person name="Abrahante J.E."/>
            <person name="Garbe J."/>
        </authorList>
    </citation>
    <scope>NUCLEOTIDE SEQUENCE</scope>
    <source>
        <strain evidence="7">Duluth1</strain>
        <tissue evidence="7">Whole animal</tissue>
    </source>
</reference>
<dbReference type="InterPro" id="IPR003689">
    <property type="entry name" value="ZIP"/>
</dbReference>
<dbReference type="GO" id="GO:0005385">
    <property type="term" value="F:zinc ion transmembrane transporter activity"/>
    <property type="evidence" value="ECO:0007669"/>
    <property type="project" value="TreeGrafter"/>
</dbReference>
<feature type="transmembrane region" description="Helical" evidence="6">
    <location>
        <begin position="12"/>
        <end position="34"/>
    </location>
</feature>
<dbReference type="Proteomes" id="UP000828390">
    <property type="component" value="Unassembled WGS sequence"/>
</dbReference>
<sequence>MQTSYETWIYSIGGAILVGLSGIFPLLVIPIEAGPALRHGAAAARLKLLLSFAVGGLLGDVFLHLLPEAWQHLNNNGHDHEGHTRLGLWVIAGMLSFLIIEKMFAQEGEFDHLEDECSEAEEEEKAARIHDNSESTAGLVDTTDTDEGARQRTVHNYANHISNKQNGVHSTSGVKITAKKADKSKEKDNIKVSGYLNLAANVIDNFTHGLAVAGGFLVSSKVGFITLLAILLHEIPHEVGDFAILLRSGFDRWKAAKAQLLTATGGMLGALTALTADSARSAGESTAWILPFTSGGFVYIALVTIVPDLLEEKHLKESVKQVVCLISGVATMYLVSLVH</sequence>
<evidence type="ECO:0000256" key="2">
    <source>
        <dbReference type="ARBA" id="ARBA00022692"/>
    </source>
</evidence>
<dbReference type="PANTHER" id="PTHR16950:SF16">
    <property type="entry name" value="ZINC TRANSPORTER ZIP13"/>
    <property type="match status" value="1"/>
</dbReference>
<evidence type="ECO:0000256" key="5">
    <source>
        <dbReference type="SAM" id="MobiDB-lite"/>
    </source>
</evidence>
<evidence type="ECO:0000313" key="7">
    <source>
        <dbReference type="EMBL" id="KAH3705406.1"/>
    </source>
</evidence>
<evidence type="ECO:0000313" key="8">
    <source>
        <dbReference type="Proteomes" id="UP000828390"/>
    </source>
</evidence>
<protein>
    <recommendedName>
        <fullName evidence="9">Zinc transporter ZIP13</fullName>
    </recommendedName>
</protein>
<comment type="caution">
    <text evidence="7">The sequence shown here is derived from an EMBL/GenBank/DDBJ whole genome shotgun (WGS) entry which is preliminary data.</text>
</comment>
<feature type="transmembrane region" description="Helical" evidence="6">
    <location>
        <begin position="46"/>
        <end position="66"/>
    </location>
</feature>
<feature type="region of interest" description="Disordered" evidence="5">
    <location>
        <begin position="127"/>
        <end position="146"/>
    </location>
</feature>
<evidence type="ECO:0000256" key="3">
    <source>
        <dbReference type="ARBA" id="ARBA00022989"/>
    </source>
</evidence>
<keyword evidence="2 6" id="KW-0812">Transmembrane</keyword>
<organism evidence="7 8">
    <name type="scientific">Dreissena polymorpha</name>
    <name type="common">Zebra mussel</name>
    <name type="synonym">Mytilus polymorpha</name>
    <dbReference type="NCBI Taxonomy" id="45954"/>
    <lineage>
        <taxon>Eukaryota</taxon>
        <taxon>Metazoa</taxon>
        <taxon>Spiralia</taxon>
        <taxon>Lophotrochozoa</taxon>
        <taxon>Mollusca</taxon>
        <taxon>Bivalvia</taxon>
        <taxon>Autobranchia</taxon>
        <taxon>Heteroconchia</taxon>
        <taxon>Euheterodonta</taxon>
        <taxon>Imparidentia</taxon>
        <taxon>Neoheterodontei</taxon>
        <taxon>Myida</taxon>
        <taxon>Dreissenoidea</taxon>
        <taxon>Dreissenidae</taxon>
        <taxon>Dreissena</taxon>
    </lineage>
</organism>
<evidence type="ECO:0000256" key="1">
    <source>
        <dbReference type="ARBA" id="ARBA00004141"/>
    </source>
</evidence>
<accession>A0A9D4BRY1</accession>
<feature type="transmembrane region" description="Helical" evidence="6">
    <location>
        <begin position="258"/>
        <end position="276"/>
    </location>
</feature>
<name>A0A9D4BRY1_DREPO</name>
<reference evidence="7" key="1">
    <citation type="journal article" date="2019" name="bioRxiv">
        <title>The Genome of the Zebra Mussel, Dreissena polymorpha: A Resource for Invasive Species Research.</title>
        <authorList>
            <person name="McCartney M.A."/>
            <person name="Auch B."/>
            <person name="Kono T."/>
            <person name="Mallez S."/>
            <person name="Zhang Y."/>
            <person name="Obille A."/>
            <person name="Becker A."/>
            <person name="Abrahante J.E."/>
            <person name="Garbe J."/>
            <person name="Badalamenti J.P."/>
            <person name="Herman A."/>
            <person name="Mangelson H."/>
            <person name="Liachko I."/>
            <person name="Sullivan S."/>
            <person name="Sone E.D."/>
            <person name="Koren S."/>
            <person name="Silverstein K.A.T."/>
            <person name="Beckman K.B."/>
            <person name="Gohl D.M."/>
        </authorList>
    </citation>
    <scope>NUCLEOTIDE SEQUENCE</scope>
    <source>
        <strain evidence="7">Duluth1</strain>
        <tissue evidence="7">Whole animal</tissue>
    </source>
</reference>
<evidence type="ECO:0000256" key="4">
    <source>
        <dbReference type="ARBA" id="ARBA00023136"/>
    </source>
</evidence>
<feature type="transmembrane region" description="Helical" evidence="6">
    <location>
        <begin position="322"/>
        <end position="338"/>
    </location>
</feature>
<keyword evidence="4 6" id="KW-0472">Membrane</keyword>
<keyword evidence="8" id="KW-1185">Reference proteome</keyword>
<dbReference type="GO" id="GO:0006882">
    <property type="term" value="P:intracellular zinc ion homeostasis"/>
    <property type="evidence" value="ECO:0007669"/>
    <property type="project" value="TreeGrafter"/>
</dbReference>
<dbReference type="PANTHER" id="PTHR16950">
    <property type="entry name" value="ZINC TRANSPORTER SLC39A7 HISTIDINE-RICH MEMBRANE PROTEIN KE4"/>
    <property type="match status" value="1"/>
</dbReference>
<gene>
    <name evidence="7" type="ORF">DPMN_080477</name>
</gene>
<evidence type="ECO:0008006" key="9">
    <source>
        <dbReference type="Google" id="ProtNLM"/>
    </source>
</evidence>
<comment type="subcellular location">
    <subcellularLocation>
        <location evidence="1">Membrane</location>
        <topology evidence="1">Multi-pass membrane protein</topology>
    </subcellularLocation>
</comment>
<dbReference type="EMBL" id="JAIWYP010000015">
    <property type="protein sequence ID" value="KAH3705406.1"/>
    <property type="molecule type" value="Genomic_DNA"/>
</dbReference>
<evidence type="ECO:0000256" key="6">
    <source>
        <dbReference type="SAM" id="Phobius"/>
    </source>
</evidence>
<dbReference type="AlphaFoldDB" id="A0A9D4BRY1"/>
<keyword evidence="3 6" id="KW-1133">Transmembrane helix</keyword>
<proteinExistence type="predicted"/>
<feature type="transmembrane region" description="Helical" evidence="6">
    <location>
        <begin position="288"/>
        <end position="310"/>
    </location>
</feature>
<dbReference type="GO" id="GO:0016020">
    <property type="term" value="C:membrane"/>
    <property type="evidence" value="ECO:0007669"/>
    <property type="project" value="UniProtKB-SubCell"/>
</dbReference>
<dbReference type="Pfam" id="PF02535">
    <property type="entry name" value="Zip"/>
    <property type="match status" value="1"/>
</dbReference>